<dbReference type="SMART" id="SM00987">
    <property type="entry name" value="UreE_C"/>
    <property type="match status" value="1"/>
</dbReference>
<dbReference type="PANTHER" id="PTHR11264">
    <property type="entry name" value="URACIL-DNA GLYCOSYLASE"/>
    <property type="match status" value="1"/>
</dbReference>
<dbReference type="InterPro" id="IPR036895">
    <property type="entry name" value="Uracil-DNA_glycosylase-like_sf"/>
</dbReference>
<dbReference type="Gene3D" id="3.40.470.10">
    <property type="entry name" value="Uracil-DNA glycosylase-like domain"/>
    <property type="match status" value="1"/>
</dbReference>
<keyword evidence="8" id="KW-0326">Glycosidase</keyword>
<protein>
    <recommendedName>
        <fullName evidence="3">uracil-DNA glycosylase</fullName>
        <ecNumber evidence="3">3.2.2.27</ecNumber>
    </recommendedName>
</protein>
<comment type="catalytic activity">
    <reaction evidence="1">
        <text>Hydrolyzes single-stranded DNA or mismatched double-stranded DNA and polynucleotides, releasing free uracil.</text>
        <dbReference type="EC" id="3.2.2.27"/>
    </reaction>
</comment>
<gene>
    <name evidence="8" type="ORF">F5897_000237</name>
</gene>
<comment type="function">
    <text evidence="2">Excises uracil residues from the DNA which can arise as a result of misincorporation of dUMP residues by DNA polymerase or due to deamination of cytosine.</text>
</comment>
<keyword evidence="4" id="KW-0227">DNA damage</keyword>
<dbReference type="SMART" id="SM00986">
    <property type="entry name" value="UDG"/>
    <property type="match status" value="1"/>
</dbReference>
<evidence type="ECO:0000313" key="9">
    <source>
        <dbReference type="Proteomes" id="UP000571183"/>
    </source>
</evidence>
<dbReference type="RefSeq" id="WP_183304196.1">
    <property type="nucleotide sequence ID" value="NZ_JACIFD010000002.1"/>
</dbReference>
<feature type="domain" description="Uracil-DNA glycosylase-like" evidence="7">
    <location>
        <begin position="61"/>
        <end position="227"/>
    </location>
</feature>
<dbReference type="GO" id="GO:0097510">
    <property type="term" value="P:base-excision repair, AP site formation via deaminated base removal"/>
    <property type="evidence" value="ECO:0007669"/>
    <property type="project" value="TreeGrafter"/>
</dbReference>
<dbReference type="EC" id="3.2.2.27" evidence="3"/>
<evidence type="ECO:0000256" key="2">
    <source>
        <dbReference type="ARBA" id="ARBA00002631"/>
    </source>
</evidence>
<evidence type="ECO:0000256" key="1">
    <source>
        <dbReference type="ARBA" id="ARBA00001400"/>
    </source>
</evidence>
<name>A0A840DGX9_9MICO</name>
<reference evidence="8" key="1">
    <citation type="submission" date="2020-08" db="EMBL/GenBank/DDBJ databases">
        <title>Sequencing the genomes of 1000 actinobacteria strains.</title>
        <authorList>
            <person name="Klenk H.-P."/>
        </authorList>
    </citation>
    <scope>NUCLEOTIDE SEQUENCE [LARGE SCALE GENOMIC DNA]</scope>
    <source>
        <strain evidence="8">DSM 27064</strain>
    </source>
</reference>
<evidence type="ECO:0000256" key="3">
    <source>
        <dbReference type="ARBA" id="ARBA00012030"/>
    </source>
</evidence>
<dbReference type="SUPFAM" id="SSF52141">
    <property type="entry name" value="Uracil-DNA glycosylase-like"/>
    <property type="match status" value="1"/>
</dbReference>
<dbReference type="PANTHER" id="PTHR11264:SF8">
    <property type="entry name" value="URACIL-DNA GLYCOSYLASE-LIKE DOMAIN-CONTAINING PROTEIN"/>
    <property type="match status" value="1"/>
</dbReference>
<dbReference type="Proteomes" id="UP000571183">
    <property type="component" value="Unassembled WGS sequence"/>
</dbReference>
<evidence type="ECO:0000313" key="8">
    <source>
        <dbReference type="EMBL" id="MBB4070953.1"/>
    </source>
</evidence>
<dbReference type="Pfam" id="PF03167">
    <property type="entry name" value="UDG"/>
    <property type="match status" value="1"/>
</dbReference>
<organism evidence="8 9">
    <name type="scientific">Canibacter oris</name>
    <dbReference type="NCBI Taxonomy" id="1365628"/>
    <lineage>
        <taxon>Bacteria</taxon>
        <taxon>Bacillati</taxon>
        <taxon>Actinomycetota</taxon>
        <taxon>Actinomycetes</taxon>
        <taxon>Micrococcales</taxon>
        <taxon>Microbacteriaceae</taxon>
        <taxon>Canibacter</taxon>
    </lineage>
</organism>
<sequence length="240" mass="27140">MPTTPNPTENQKPRLSDYQLDNWLNELKKQDPDIVEKIEKALQETSKSEIPGETNIFRAYELTPFHKVKVVILGNDPYPDKGAADGLAFSYSNGQPARNKAIKKILSSVNRQFKGNRTDYTLDDWADQGVLLLNTSLTFPLEPLSRKRTEHRKHWKPLIDATLTSLLLSGKTVVFLIWGRKAENVFKRISKNIPISNNIKIIISAHPTAGSSSFRNSNCFEQANVFLAAHKETKIDWLGP</sequence>
<dbReference type="AlphaFoldDB" id="A0A840DGX9"/>
<evidence type="ECO:0000256" key="5">
    <source>
        <dbReference type="ARBA" id="ARBA00022801"/>
    </source>
</evidence>
<dbReference type="GO" id="GO:0004844">
    <property type="term" value="F:uracil DNA N-glycosylase activity"/>
    <property type="evidence" value="ECO:0007669"/>
    <property type="project" value="UniProtKB-EC"/>
</dbReference>
<keyword evidence="6" id="KW-0234">DNA repair</keyword>
<dbReference type="InterPro" id="IPR002043">
    <property type="entry name" value="UDG_fam1"/>
</dbReference>
<accession>A0A840DGX9</accession>
<dbReference type="CDD" id="cd10027">
    <property type="entry name" value="UDG-F1-like"/>
    <property type="match status" value="1"/>
</dbReference>
<dbReference type="EMBL" id="JACIFD010000002">
    <property type="protein sequence ID" value="MBB4070953.1"/>
    <property type="molecule type" value="Genomic_DNA"/>
</dbReference>
<keyword evidence="5 8" id="KW-0378">Hydrolase</keyword>
<comment type="caution">
    <text evidence="8">The sequence shown here is derived from an EMBL/GenBank/DDBJ whole genome shotgun (WGS) entry which is preliminary data.</text>
</comment>
<evidence type="ECO:0000256" key="4">
    <source>
        <dbReference type="ARBA" id="ARBA00022763"/>
    </source>
</evidence>
<dbReference type="InterPro" id="IPR005122">
    <property type="entry name" value="Uracil-DNA_glycosylase-like"/>
</dbReference>
<keyword evidence="9" id="KW-1185">Reference proteome</keyword>
<evidence type="ECO:0000259" key="7">
    <source>
        <dbReference type="SMART" id="SM00986"/>
    </source>
</evidence>
<proteinExistence type="predicted"/>
<evidence type="ECO:0000256" key="6">
    <source>
        <dbReference type="ARBA" id="ARBA00023204"/>
    </source>
</evidence>